<evidence type="ECO:0000256" key="12">
    <source>
        <dbReference type="ARBA" id="ARBA00023004"/>
    </source>
</evidence>
<sequence length="491" mass="54467">MTTSPRFRRFLQRAGFLALSLGLAGCSFTTPQSSLDPKGPVAREQLDLFYLTVWVCLGIFILVGGALVWVVIRFRERPGDDAKPMPSQGHGNPMIEIGLIGGSIFLLVIIAIPTLRAIWFTQGLPEDKPYYEESKLGTYIKGELAPEEKDNVLEINVYGWQWWFAFEYPQLGFTTANEFVMPVGKVVKFNLKGRDVIHSFWLPKLGGKVDIIPGRKNWLWLMADEEGYYFGQCAEYCGAAHAYMLFRAEVVSEDKFNEWVADYKQGAAAPSGFTAKPTAENPHPTNQDNWTAWAKQNAQDPQSLPQDDATKGAQVFMGKGKCIVCHTIDSSPAGGTIGPNLTKLGQRKSVAAGILNHYTEDGGLDEAKQAENLLNWVAYSHRYKPDNIMYYQMGAGLADLQYQGLTYADLSKVGITDKQLTSAGVSDEQLAELKANAGDPLTSIVSDQMTLRRIIKPLEDNDEKLAELAKVSGWLSPEEFKQVAVYLQSLK</sequence>
<evidence type="ECO:0000256" key="10">
    <source>
        <dbReference type="ARBA" id="ARBA00022982"/>
    </source>
</evidence>
<evidence type="ECO:0000256" key="16">
    <source>
        <dbReference type="ARBA" id="ARBA00031389"/>
    </source>
</evidence>
<evidence type="ECO:0000256" key="18">
    <source>
        <dbReference type="PROSITE-ProRule" id="PRU00433"/>
    </source>
</evidence>
<keyword evidence="6" id="KW-0679">Respiratory chain</keyword>
<comment type="similarity">
    <text evidence="2">Belongs to the cytochrome c oxidase subunit 2 family.</text>
</comment>
<protein>
    <recommendedName>
        <fullName evidence="3">cytochrome-c oxidase</fullName>
        <ecNumber evidence="3">7.1.1.9</ecNumber>
    </recommendedName>
    <alternativeName>
        <fullName evidence="17">Cytochrome aa3 subunit 2</fullName>
    </alternativeName>
    <alternativeName>
        <fullName evidence="16">Cytochrome c oxidase polypeptide II</fullName>
    </alternativeName>
</protein>
<dbReference type="PROSITE" id="PS00078">
    <property type="entry name" value="COX2"/>
    <property type="match status" value="1"/>
</dbReference>
<dbReference type="Gene3D" id="1.10.287.90">
    <property type="match status" value="1"/>
</dbReference>
<feature type="domain" description="Cytochrome oxidase subunit II copper A binding" evidence="20">
    <location>
        <begin position="150"/>
        <end position="262"/>
    </location>
</feature>
<dbReference type="GO" id="GO:0004129">
    <property type="term" value="F:cytochrome-c oxidase activity"/>
    <property type="evidence" value="ECO:0007669"/>
    <property type="project" value="UniProtKB-EC"/>
</dbReference>
<dbReference type="PROSITE" id="PS51257">
    <property type="entry name" value="PROKAR_LIPOPROTEIN"/>
    <property type="match status" value="1"/>
</dbReference>
<feature type="domain" description="Cytochrome c" evidence="22">
    <location>
        <begin position="307"/>
        <end position="491"/>
    </location>
</feature>
<dbReference type="InterPro" id="IPR009056">
    <property type="entry name" value="Cyt_c-like_dom"/>
</dbReference>
<dbReference type="EC" id="7.1.1.9" evidence="3"/>
<dbReference type="PROSITE" id="PS51007">
    <property type="entry name" value="CYTC"/>
    <property type="match status" value="1"/>
</dbReference>
<evidence type="ECO:0000256" key="13">
    <source>
        <dbReference type="ARBA" id="ARBA00023008"/>
    </source>
</evidence>
<dbReference type="InterPro" id="IPR002429">
    <property type="entry name" value="CcO_II-like_C"/>
</dbReference>
<feature type="domain" description="Cytochrome oxidase subunit II transmembrane region profile" evidence="21">
    <location>
        <begin position="26"/>
        <end position="125"/>
    </location>
</feature>
<dbReference type="Pfam" id="PF00116">
    <property type="entry name" value="COX2"/>
    <property type="match status" value="1"/>
</dbReference>
<dbReference type="GO" id="GO:0016020">
    <property type="term" value="C:membrane"/>
    <property type="evidence" value="ECO:0007669"/>
    <property type="project" value="UniProtKB-SubCell"/>
</dbReference>
<reference evidence="23" key="1">
    <citation type="journal article" date="2014" name="Int. J. Syst. Evol. Microbiol.">
        <title>Complete genome sequence of Corynebacterium casei LMG S-19264T (=DSM 44701T), isolated from a smear-ripened cheese.</title>
        <authorList>
            <consortium name="US DOE Joint Genome Institute (JGI-PGF)"/>
            <person name="Walter F."/>
            <person name="Albersmeier A."/>
            <person name="Kalinowski J."/>
            <person name="Ruckert C."/>
        </authorList>
    </citation>
    <scope>NUCLEOTIDE SEQUENCE</scope>
    <source>
        <strain evidence="23">KCTC 12870</strain>
    </source>
</reference>
<evidence type="ECO:0000313" key="23">
    <source>
        <dbReference type="EMBL" id="GHC12888.1"/>
    </source>
</evidence>
<gene>
    <name evidence="23" type="primary">ctaC</name>
    <name evidence="23" type="ORF">GCM10007047_32800</name>
</gene>
<dbReference type="InterPro" id="IPR045187">
    <property type="entry name" value="CcO_II"/>
</dbReference>
<evidence type="ECO:0000256" key="5">
    <source>
        <dbReference type="ARBA" id="ARBA00022617"/>
    </source>
</evidence>
<comment type="caution">
    <text evidence="23">The sequence shown here is derived from an EMBL/GenBank/DDBJ whole genome shotgun (WGS) entry which is preliminary data.</text>
</comment>
<organism evidence="23 24">
    <name type="scientific">Cerasicoccus arenae</name>
    <dbReference type="NCBI Taxonomy" id="424488"/>
    <lineage>
        <taxon>Bacteria</taxon>
        <taxon>Pseudomonadati</taxon>
        <taxon>Verrucomicrobiota</taxon>
        <taxon>Opitutia</taxon>
        <taxon>Puniceicoccales</taxon>
        <taxon>Cerasicoccaceae</taxon>
        <taxon>Cerasicoccus</taxon>
    </lineage>
</organism>
<dbReference type="AlphaFoldDB" id="A0A8J3DKR3"/>
<evidence type="ECO:0000256" key="6">
    <source>
        <dbReference type="ARBA" id="ARBA00022660"/>
    </source>
</evidence>
<evidence type="ECO:0000256" key="17">
    <source>
        <dbReference type="ARBA" id="ARBA00031399"/>
    </source>
</evidence>
<dbReference type="GO" id="GO:0016491">
    <property type="term" value="F:oxidoreductase activity"/>
    <property type="evidence" value="ECO:0007669"/>
    <property type="project" value="InterPro"/>
</dbReference>
<keyword evidence="9" id="KW-1278">Translocase</keyword>
<dbReference type="RefSeq" id="WP_189517285.1">
    <property type="nucleotide sequence ID" value="NZ_BMXG01000030.1"/>
</dbReference>
<evidence type="ECO:0000259" key="22">
    <source>
        <dbReference type="PROSITE" id="PS51007"/>
    </source>
</evidence>
<evidence type="ECO:0000256" key="4">
    <source>
        <dbReference type="ARBA" id="ARBA00022448"/>
    </source>
</evidence>
<dbReference type="InterPro" id="IPR014222">
    <property type="entry name" value="Cyt_c_oxidase_su2"/>
</dbReference>
<dbReference type="InterPro" id="IPR011759">
    <property type="entry name" value="Cyt_c_oxidase_su2_TM_dom"/>
</dbReference>
<dbReference type="InterPro" id="IPR036909">
    <property type="entry name" value="Cyt_c-like_dom_sf"/>
</dbReference>
<evidence type="ECO:0000256" key="3">
    <source>
        <dbReference type="ARBA" id="ARBA00012949"/>
    </source>
</evidence>
<dbReference type="GO" id="GO:0020037">
    <property type="term" value="F:heme binding"/>
    <property type="evidence" value="ECO:0007669"/>
    <property type="project" value="InterPro"/>
</dbReference>
<dbReference type="GO" id="GO:0005507">
    <property type="term" value="F:copper ion binding"/>
    <property type="evidence" value="ECO:0007669"/>
    <property type="project" value="InterPro"/>
</dbReference>
<keyword evidence="24" id="KW-1185">Reference proteome</keyword>
<name>A0A8J3DKR3_9BACT</name>
<dbReference type="PANTHER" id="PTHR22888">
    <property type="entry name" value="CYTOCHROME C OXIDASE, SUBUNIT II"/>
    <property type="match status" value="1"/>
</dbReference>
<keyword evidence="7 19" id="KW-0812">Transmembrane</keyword>
<reference evidence="23" key="2">
    <citation type="submission" date="2020-09" db="EMBL/GenBank/DDBJ databases">
        <authorList>
            <person name="Sun Q."/>
            <person name="Kim S."/>
        </authorList>
    </citation>
    <scope>NUCLEOTIDE SEQUENCE</scope>
    <source>
        <strain evidence="23">KCTC 12870</strain>
    </source>
</reference>
<keyword evidence="12 18" id="KW-0408">Iron</keyword>
<dbReference type="PROSITE" id="PS50999">
    <property type="entry name" value="COX2_TM"/>
    <property type="match status" value="1"/>
</dbReference>
<comment type="subcellular location">
    <subcellularLocation>
        <location evidence="1">Membrane</location>
        <topology evidence="1">Multi-pass membrane protein</topology>
    </subcellularLocation>
</comment>
<feature type="transmembrane region" description="Helical" evidence="19">
    <location>
        <begin position="48"/>
        <end position="72"/>
    </location>
</feature>
<evidence type="ECO:0000313" key="24">
    <source>
        <dbReference type="Proteomes" id="UP000642829"/>
    </source>
</evidence>
<evidence type="ECO:0000256" key="14">
    <source>
        <dbReference type="ARBA" id="ARBA00023136"/>
    </source>
</evidence>
<dbReference type="SUPFAM" id="SSF46626">
    <property type="entry name" value="Cytochrome c"/>
    <property type="match status" value="1"/>
</dbReference>
<feature type="transmembrane region" description="Helical" evidence="19">
    <location>
        <begin position="93"/>
        <end position="119"/>
    </location>
</feature>
<dbReference type="Gene3D" id="2.60.40.420">
    <property type="entry name" value="Cupredoxins - blue copper proteins"/>
    <property type="match status" value="2"/>
</dbReference>
<dbReference type="NCBIfam" id="TIGR02866">
    <property type="entry name" value="CoxB"/>
    <property type="match status" value="1"/>
</dbReference>
<keyword evidence="5 18" id="KW-0349">Heme</keyword>
<evidence type="ECO:0000256" key="15">
    <source>
        <dbReference type="ARBA" id="ARBA00024688"/>
    </source>
</evidence>
<keyword evidence="11 19" id="KW-1133">Transmembrane helix</keyword>
<dbReference type="SUPFAM" id="SSF49503">
    <property type="entry name" value="Cupredoxins"/>
    <property type="match status" value="1"/>
</dbReference>
<dbReference type="InterPro" id="IPR036257">
    <property type="entry name" value="Cyt_c_oxidase_su2_TM_sf"/>
</dbReference>
<evidence type="ECO:0000256" key="9">
    <source>
        <dbReference type="ARBA" id="ARBA00022967"/>
    </source>
</evidence>
<dbReference type="PRINTS" id="PR01166">
    <property type="entry name" value="CYCOXIDASEII"/>
</dbReference>
<evidence type="ECO:0000256" key="7">
    <source>
        <dbReference type="ARBA" id="ARBA00022692"/>
    </source>
</evidence>
<evidence type="ECO:0000259" key="21">
    <source>
        <dbReference type="PROSITE" id="PS50999"/>
    </source>
</evidence>
<dbReference type="EMBL" id="BMXG01000030">
    <property type="protein sequence ID" value="GHC12888.1"/>
    <property type="molecule type" value="Genomic_DNA"/>
</dbReference>
<evidence type="ECO:0000259" key="20">
    <source>
        <dbReference type="PROSITE" id="PS50857"/>
    </source>
</evidence>
<comment type="function">
    <text evidence="15">Subunits I and II form the functional core of the enzyme complex. Electrons originating in cytochrome c are transferred via heme a and Cu(A) to the binuclear center formed by heme a3 and Cu(B).</text>
</comment>
<dbReference type="InterPro" id="IPR001505">
    <property type="entry name" value="Copper_CuA"/>
</dbReference>
<keyword evidence="14 19" id="KW-0472">Membrane</keyword>
<evidence type="ECO:0000256" key="19">
    <source>
        <dbReference type="SAM" id="Phobius"/>
    </source>
</evidence>
<evidence type="ECO:0000256" key="1">
    <source>
        <dbReference type="ARBA" id="ARBA00004141"/>
    </source>
</evidence>
<dbReference type="Proteomes" id="UP000642829">
    <property type="component" value="Unassembled WGS sequence"/>
</dbReference>
<dbReference type="GO" id="GO:0042773">
    <property type="term" value="P:ATP synthesis coupled electron transport"/>
    <property type="evidence" value="ECO:0007669"/>
    <property type="project" value="TreeGrafter"/>
</dbReference>
<evidence type="ECO:0000256" key="8">
    <source>
        <dbReference type="ARBA" id="ARBA00022723"/>
    </source>
</evidence>
<accession>A0A8J3DKR3</accession>
<keyword evidence="10" id="KW-0249">Electron transport</keyword>
<proteinExistence type="inferred from homology"/>
<dbReference type="SUPFAM" id="SSF81464">
    <property type="entry name" value="Cytochrome c oxidase subunit II-like, transmembrane region"/>
    <property type="match status" value="1"/>
</dbReference>
<dbReference type="PANTHER" id="PTHR22888:SF9">
    <property type="entry name" value="CYTOCHROME C OXIDASE SUBUNIT 2"/>
    <property type="match status" value="1"/>
</dbReference>
<evidence type="ECO:0000256" key="2">
    <source>
        <dbReference type="ARBA" id="ARBA00007866"/>
    </source>
</evidence>
<keyword evidence="4" id="KW-0813">Transport</keyword>
<dbReference type="InterPro" id="IPR008972">
    <property type="entry name" value="Cupredoxin"/>
</dbReference>
<keyword evidence="8 18" id="KW-0479">Metal-binding</keyword>
<evidence type="ECO:0000256" key="11">
    <source>
        <dbReference type="ARBA" id="ARBA00022989"/>
    </source>
</evidence>
<dbReference type="PROSITE" id="PS50857">
    <property type="entry name" value="COX2_CUA"/>
    <property type="match status" value="1"/>
</dbReference>
<keyword evidence="13" id="KW-0186">Copper</keyword>